<dbReference type="Pfam" id="PF05977">
    <property type="entry name" value="MFS_3"/>
    <property type="match status" value="1"/>
</dbReference>
<keyword evidence="2" id="KW-0813">Transport</keyword>
<name>A0ABT1ILF8_9PSEU</name>
<dbReference type="SUPFAM" id="SSF103473">
    <property type="entry name" value="MFS general substrate transporter"/>
    <property type="match status" value="1"/>
</dbReference>
<comment type="caution">
    <text evidence="9">The sequence shown here is derived from an EMBL/GenBank/DDBJ whole genome shotgun (WGS) entry which is preliminary data.</text>
</comment>
<feature type="transmembrane region" description="Helical" evidence="7">
    <location>
        <begin position="249"/>
        <end position="270"/>
    </location>
</feature>
<dbReference type="RefSeq" id="WP_308211063.1">
    <property type="nucleotide sequence ID" value="NZ_JAMTCO010000017.1"/>
</dbReference>
<dbReference type="CDD" id="cd06173">
    <property type="entry name" value="MFS_MefA_like"/>
    <property type="match status" value="1"/>
</dbReference>
<feature type="transmembrane region" description="Helical" evidence="7">
    <location>
        <begin position="44"/>
        <end position="67"/>
    </location>
</feature>
<evidence type="ECO:0000256" key="2">
    <source>
        <dbReference type="ARBA" id="ARBA00022448"/>
    </source>
</evidence>
<feature type="transmembrane region" description="Helical" evidence="7">
    <location>
        <begin position="370"/>
        <end position="390"/>
    </location>
</feature>
<dbReference type="PRINTS" id="PR01988">
    <property type="entry name" value="EXPORTERBACE"/>
</dbReference>
<evidence type="ECO:0000313" key="9">
    <source>
        <dbReference type="EMBL" id="MCP2273490.1"/>
    </source>
</evidence>
<organism evidence="9 10">
    <name type="scientific">Actinokineospora diospyrosa</name>
    <dbReference type="NCBI Taxonomy" id="103728"/>
    <lineage>
        <taxon>Bacteria</taxon>
        <taxon>Bacillati</taxon>
        <taxon>Actinomycetota</taxon>
        <taxon>Actinomycetes</taxon>
        <taxon>Pseudonocardiales</taxon>
        <taxon>Pseudonocardiaceae</taxon>
        <taxon>Actinokineospora</taxon>
    </lineage>
</organism>
<evidence type="ECO:0000256" key="4">
    <source>
        <dbReference type="ARBA" id="ARBA00022692"/>
    </source>
</evidence>
<feature type="domain" description="Major facilitator superfamily (MFS) profile" evidence="8">
    <location>
        <begin position="217"/>
        <end position="396"/>
    </location>
</feature>
<proteinExistence type="predicted"/>
<protein>
    <submittedName>
        <fullName evidence="9">Arabinose efflux permease, MFS family</fullName>
    </submittedName>
</protein>
<evidence type="ECO:0000256" key="5">
    <source>
        <dbReference type="ARBA" id="ARBA00022989"/>
    </source>
</evidence>
<dbReference type="EMBL" id="JAMTCO010000017">
    <property type="protein sequence ID" value="MCP2273490.1"/>
    <property type="molecule type" value="Genomic_DNA"/>
</dbReference>
<evidence type="ECO:0000313" key="10">
    <source>
        <dbReference type="Proteomes" id="UP001205185"/>
    </source>
</evidence>
<dbReference type="Proteomes" id="UP001205185">
    <property type="component" value="Unassembled WGS sequence"/>
</dbReference>
<evidence type="ECO:0000256" key="7">
    <source>
        <dbReference type="SAM" id="Phobius"/>
    </source>
</evidence>
<feature type="transmembrane region" description="Helical" evidence="7">
    <location>
        <begin position="282"/>
        <end position="300"/>
    </location>
</feature>
<keyword evidence="10" id="KW-1185">Reference proteome</keyword>
<dbReference type="PANTHER" id="PTHR23513:SF6">
    <property type="entry name" value="MAJOR FACILITATOR SUPERFAMILY ASSOCIATED DOMAIN-CONTAINING PROTEIN"/>
    <property type="match status" value="1"/>
</dbReference>
<keyword evidence="4 7" id="KW-0812">Transmembrane</keyword>
<dbReference type="Gene3D" id="1.20.1250.20">
    <property type="entry name" value="MFS general substrate transporter like domains"/>
    <property type="match status" value="2"/>
</dbReference>
<keyword evidence="3" id="KW-1003">Cell membrane</keyword>
<dbReference type="PANTHER" id="PTHR23513">
    <property type="entry name" value="INTEGRAL MEMBRANE EFFLUX PROTEIN-RELATED"/>
    <property type="match status" value="1"/>
</dbReference>
<feature type="transmembrane region" description="Helical" evidence="7">
    <location>
        <begin position="340"/>
        <end position="358"/>
    </location>
</feature>
<evidence type="ECO:0000259" key="8">
    <source>
        <dbReference type="PROSITE" id="PS50850"/>
    </source>
</evidence>
<dbReference type="InterPro" id="IPR036259">
    <property type="entry name" value="MFS_trans_sf"/>
</dbReference>
<reference evidence="9 10" key="1">
    <citation type="submission" date="2022-06" db="EMBL/GenBank/DDBJ databases">
        <title>Genomic Encyclopedia of Archaeal and Bacterial Type Strains, Phase II (KMG-II): from individual species to whole genera.</title>
        <authorList>
            <person name="Goeker M."/>
        </authorList>
    </citation>
    <scope>NUCLEOTIDE SEQUENCE [LARGE SCALE GENOMIC DNA]</scope>
    <source>
        <strain evidence="9 10">DSM 44255</strain>
    </source>
</reference>
<sequence>MFEAFGVRDFRLLWFARLVSQLGSWLLVVAVPVQVFVLSGSVTATGLTVAAEFLPGVVLGPVVGVWVDRWDRRRVMVVADLVRGVAVGLLLVVQGVGELWLVYVVLVVESSGTVLFRPAAQAHTPVVVGTGSRLSSANALNAATDGVVRLVGAAAGGALLGWVGFEALVVLDAGSYVVSAVAILSTAARGGGGTGSTGRVWVDLRWGLEFLRSNKTARGVLAVTSLFLGANACLSALLIPFGVTVLGGGGQIGIVLSALGVGFLVGAPVMRGLVDRVEPGPLLGGAVAATGVGFIALFSASTVVAAVPAAVGIGVVGSVALGTAQTVVQRVTPNEGLGRVSSVVFTGEAVATVVGAVVGPAVAQALSLTWAAYLAGAVTVLGGLAGWAALPRAAGQ</sequence>
<keyword evidence="6 7" id="KW-0472">Membrane</keyword>
<keyword evidence="5 7" id="KW-1133">Transmembrane helix</keyword>
<accession>A0ABT1ILF8</accession>
<feature type="transmembrane region" description="Helical" evidence="7">
    <location>
        <begin position="306"/>
        <end position="328"/>
    </location>
</feature>
<gene>
    <name evidence="9" type="ORF">LV75_006020</name>
</gene>
<evidence type="ECO:0000256" key="6">
    <source>
        <dbReference type="ARBA" id="ARBA00023136"/>
    </source>
</evidence>
<comment type="subcellular location">
    <subcellularLocation>
        <location evidence="1">Cell membrane</location>
        <topology evidence="1">Multi-pass membrane protein</topology>
    </subcellularLocation>
</comment>
<evidence type="ECO:0000256" key="1">
    <source>
        <dbReference type="ARBA" id="ARBA00004651"/>
    </source>
</evidence>
<evidence type="ECO:0000256" key="3">
    <source>
        <dbReference type="ARBA" id="ARBA00022475"/>
    </source>
</evidence>
<dbReference type="PROSITE" id="PS50850">
    <property type="entry name" value="MFS"/>
    <property type="match status" value="1"/>
</dbReference>
<feature type="transmembrane region" description="Helical" evidence="7">
    <location>
        <begin position="220"/>
        <end position="243"/>
    </location>
</feature>
<dbReference type="InterPro" id="IPR010290">
    <property type="entry name" value="TM_effector"/>
</dbReference>
<dbReference type="InterPro" id="IPR022324">
    <property type="entry name" value="Bacilysin_exporter_BacE_put"/>
</dbReference>
<feature type="transmembrane region" description="Helical" evidence="7">
    <location>
        <begin position="12"/>
        <end position="38"/>
    </location>
</feature>
<dbReference type="InterPro" id="IPR020846">
    <property type="entry name" value="MFS_dom"/>
</dbReference>